<evidence type="ECO:0000313" key="2">
    <source>
        <dbReference type="EMBL" id="AVO42401.1"/>
    </source>
</evidence>
<proteinExistence type="predicted"/>
<accession>A0A2S0N357</accession>
<keyword evidence="3" id="KW-1185">Reference proteome</keyword>
<evidence type="ECO:0000256" key="1">
    <source>
        <dbReference type="ARBA" id="ARBA00022763"/>
    </source>
</evidence>
<gene>
    <name evidence="2" type="ORF">C6571_14875</name>
</gene>
<name>A0A2S0N357_9BURK</name>
<dbReference type="PANTHER" id="PTHR35369:SF2">
    <property type="entry name" value="BLR3025 PROTEIN"/>
    <property type="match status" value="1"/>
</dbReference>
<dbReference type="EMBL" id="CP027669">
    <property type="protein sequence ID" value="AVO42401.1"/>
    <property type="molecule type" value="Genomic_DNA"/>
</dbReference>
<evidence type="ECO:0000313" key="3">
    <source>
        <dbReference type="Proteomes" id="UP000239326"/>
    </source>
</evidence>
<dbReference type="KEGG" id="simp:C6571_14875"/>
<dbReference type="AlphaFoldDB" id="A0A2S0N357"/>
<sequence length="448" mass="49133">MLGHWAALLPVPSPTSSPAHSPIDAAALGVWALQFTPRVTLLEEAVLAEVQASARLFGGLEALRQAMEDGAAELGAQITWAPTGLAALALARAGRGDGFMHPLPRLLDALPLTSLTQVARHEATLARVGCRTLGDVRALPRGGLGRRFDKQLLSALDQAYGLRPEAYDWLTLPECFSAKLEFMSRVETAPGLLFGAHRLLVQMAAWLCARRLGATAFTLRWFHDVMRPKDAGTSGEITIRTAQPMQSVAHFARLLSEHLERTRLLAPVGNIELVATEVASVVESSRSFLPETTSKGAGIELALERIQARLGADSVRRPVLRQDHRLEWMQCWESALPFSSPSTQGAPAPACGSKAHALPLPTWLLREPLRLPEREHVPIYQGRLQMLLGPDRVEGGWWHRSSEEAGAQPLNVQRDYWLALSPHAGVLWIYQERLAGEQTAWFLHGHFG</sequence>
<dbReference type="OrthoDB" id="625722at2"/>
<organism evidence="2 3">
    <name type="scientific">Simplicispira suum</name>
    <dbReference type="NCBI Taxonomy" id="2109915"/>
    <lineage>
        <taxon>Bacteria</taxon>
        <taxon>Pseudomonadati</taxon>
        <taxon>Pseudomonadota</taxon>
        <taxon>Betaproteobacteria</taxon>
        <taxon>Burkholderiales</taxon>
        <taxon>Comamonadaceae</taxon>
        <taxon>Simplicispira</taxon>
    </lineage>
</organism>
<dbReference type="InterPro" id="IPR050356">
    <property type="entry name" value="SulA_CellDiv_inhibitor"/>
</dbReference>
<dbReference type="Proteomes" id="UP000239326">
    <property type="component" value="Chromosome"/>
</dbReference>
<dbReference type="SUPFAM" id="SSF56672">
    <property type="entry name" value="DNA/RNA polymerases"/>
    <property type="match status" value="1"/>
</dbReference>
<dbReference type="CDD" id="cd03468">
    <property type="entry name" value="PolY_like"/>
    <property type="match status" value="1"/>
</dbReference>
<dbReference type="RefSeq" id="WP_106447378.1">
    <property type="nucleotide sequence ID" value="NZ_CP027669.1"/>
</dbReference>
<keyword evidence="1" id="KW-0227">DNA damage</keyword>
<dbReference type="InterPro" id="IPR043502">
    <property type="entry name" value="DNA/RNA_pol_sf"/>
</dbReference>
<protein>
    <submittedName>
        <fullName evidence="2">DNA polymerase</fullName>
    </submittedName>
</protein>
<dbReference type="PANTHER" id="PTHR35369">
    <property type="entry name" value="BLR3025 PROTEIN-RELATED"/>
    <property type="match status" value="1"/>
</dbReference>
<reference evidence="2 3" key="1">
    <citation type="submission" date="2018-03" db="EMBL/GenBank/DDBJ databases">
        <title>Genome sequencing of Simplicispira sp.</title>
        <authorList>
            <person name="Kim S.-J."/>
            <person name="Heo J."/>
            <person name="Kwon S.-W."/>
        </authorList>
    </citation>
    <scope>NUCLEOTIDE SEQUENCE [LARGE SCALE GENOMIC DNA]</scope>
    <source>
        <strain evidence="2 3">SC1-8</strain>
    </source>
</reference>
<dbReference type="GO" id="GO:0006281">
    <property type="term" value="P:DNA repair"/>
    <property type="evidence" value="ECO:0007669"/>
    <property type="project" value="TreeGrafter"/>
</dbReference>